<organism evidence="6 7">
    <name type="scientific">Caldithrix abyssi DSM 13497</name>
    <dbReference type="NCBI Taxonomy" id="880073"/>
    <lineage>
        <taxon>Bacteria</taxon>
        <taxon>Pseudomonadati</taxon>
        <taxon>Calditrichota</taxon>
        <taxon>Calditrichia</taxon>
        <taxon>Calditrichales</taxon>
        <taxon>Calditrichaceae</taxon>
        <taxon>Caldithrix</taxon>
    </lineage>
</organism>
<evidence type="ECO:0000313" key="5">
    <source>
        <dbReference type="EMBL" id="APF18131.1"/>
    </source>
</evidence>
<dbReference type="SUPFAM" id="SSF56214">
    <property type="entry name" value="4'-phosphopantetheinyl transferase"/>
    <property type="match status" value="2"/>
</dbReference>
<dbReference type="EMBL" id="CM001402">
    <property type="protein sequence ID" value="EHO42164.1"/>
    <property type="molecule type" value="Genomic_DNA"/>
</dbReference>
<dbReference type="Proteomes" id="UP000183868">
    <property type="component" value="Chromosome"/>
</dbReference>
<evidence type="ECO:0000256" key="1">
    <source>
        <dbReference type="ARBA" id="ARBA00010990"/>
    </source>
</evidence>
<dbReference type="HOGENOM" id="CLU_057011_2_3_0"/>
<dbReference type="PaxDb" id="880073-Calab_2554"/>
<evidence type="ECO:0000259" key="4">
    <source>
        <dbReference type="Pfam" id="PF22624"/>
    </source>
</evidence>
<keyword evidence="2 6" id="KW-0808">Transferase</keyword>
<dbReference type="GO" id="GO:0005829">
    <property type="term" value="C:cytosol"/>
    <property type="evidence" value="ECO:0007669"/>
    <property type="project" value="TreeGrafter"/>
</dbReference>
<dbReference type="PANTHER" id="PTHR12215">
    <property type="entry name" value="PHOSPHOPANTETHEINE TRANSFERASE"/>
    <property type="match status" value="1"/>
</dbReference>
<feature type="domain" description="4'-phosphopantetheinyl transferase" evidence="3">
    <location>
        <begin position="117"/>
        <end position="223"/>
    </location>
</feature>
<dbReference type="KEGG" id="caby:Cabys_1382"/>
<comment type="similarity">
    <text evidence="1">Belongs to the P-Pant transferase superfamily. Gsp/Sfp/HetI/AcpT family.</text>
</comment>
<proteinExistence type="inferred from homology"/>
<dbReference type="PANTHER" id="PTHR12215:SF10">
    <property type="entry name" value="L-AMINOADIPATE-SEMIALDEHYDE DEHYDROGENASE-PHOSPHOPANTETHEINYL TRANSFERASE"/>
    <property type="match status" value="1"/>
</dbReference>
<dbReference type="AlphaFoldDB" id="H1XNJ3"/>
<dbReference type="InterPro" id="IPR037143">
    <property type="entry name" value="4-PPantetheinyl_Trfase_dom_sf"/>
</dbReference>
<evidence type="ECO:0000256" key="2">
    <source>
        <dbReference type="ARBA" id="ARBA00022679"/>
    </source>
</evidence>
<dbReference type="InterPro" id="IPR050559">
    <property type="entry name" value="P-Pant_transferase_sf"/>
</dbReference>
<accession>H1XNJ3</accession>
<dbReference type="Proteomes" id="UP000004671">
    <property type="component" value="Chromosome"/>
</dbReference>
<dbReference type="STRING" id="880073.Cabys_1382"/>
<name>H1XNJ3_CALAY</name>
<evidence type="ECO:0000313" key="8">
    <source>
        <dbReference type="Proteomes" id="UP000183868"/>
    </source>
</evidence>
<reference evidence="5 8" key="2">
    <citation type="submission" date="2016-11" db="EMBL/GenBank/DDBJ databases">
        <title>Genomic analysis of Caldithrix abyssi and proposal of a novel bacterial phylum Caldithrichaeota.</title>
        <authorList>
            <person name="Kublanov I."/>
            <person name="Sigalova O."/>
            <person name="Gavrilov S."/>
            <person name="Lebedinsky A."/>
            <person name="Ivanova N."/>
            <person name="Daum C."/>
            <person name="Reddy T."/>
            <person name="Klenk H.P."/>
            <person name="Goker M."/>
            <person name="Reva O."/>
            <person name="Miroshnichenko M."/>
            <person name="Kyprides N."/>
            <person name="Woyke T."/>
            <person name="Gelfand M."/>
        </authorList>
    </citation>
    <scope>NUCLEOTIDE SEQUENCE [LARGE SCALE GENOMIC DNA]</scope>
    <source>
        <strain evidence="5 8">LF13</strain>
    </source>
</reference>
<dbReference type="InterPro" id="IPR055066">
    <property type="entry name" value="AASDHPPT_N"/>
</dbReference>
<dbReference type="GO" id="GO:0008897">
    <property type="term" value="F:holo-[acyl-carrier-protein] synthase activity"/>
    <property type="evidence" value="ECO:0007669"/>
    <property type="project" value="InterPro"/>
</dbReference>
<dbReference type="GO" id="GO:0019878">
    <property type="term" value="P:lysine biosynthetic process via aminoadipic acid"/>
    <property type="evidence" value="ECO:0007669"/>
    <property type="project" value="TreeGrafter"/>
</dbReference>
<evidence type="ECO:0000259" key="3">
    <source>
        <dbReference type="Pfam" id="PF01648"/>
    </source>
</evidence>
<keyword evidence="7" id="KW-1185">Reference proteome</keyword>
<reference evidence="6 7" key="1">
    <citation type="submission" date="2011-09" db="EMBL/GenBank/DDBJ databases">
        <title>The permanent draft genome of Caldithrix abyssi DSM 13497.</title>
        <authorList>
            <consortium name="US DOE Joint Genome Institute (JGI-PGF)"/>
            <person name="Lucas S."/>
            <person name="Han J."/>
            <person name="Lapidus A."/>
            <person name="Bruce D."/>
            <person name="Goodwin L."/>
            <person name="Pitluck S."/>
            <person name="Peters L."/>
            <person name="Kyrpides N."/>
            <person name="Mavromatis K."/>
            <person name="Ivanova N."/>
            <person name="Mikhailova N."/>
            <person name="Chertkov O."/>
            <person name="Detter J.C."/>
            <person name="Tapia R."/>
            <person name="Han C."/>
            <person name="Land M."/>
            <person name="Hauser L."/>
            <person name="Markowitz V."/>
            <person name="Cheng J.-F."/>
            <person name="Hugenholtz P."/>
            <person name="Woyke T."/>
            <person name="Wu D."/>
            <person name="Spring S."/>
            <person name="Brambilla E."/>
            <person name="Klenk H.-P."/>
            <person name="Eisen J.A."/>
        </authorList>
    </citation>
    <scope>NUCLEOTIDE SEQUENCE [LARGE SCALE GENOMIC DNA]</scope>
    <source>
        <strain evidence="6 7">DSM 13497</strain>
    </source>
</reference>
<dbReference type="InParanoid" id="H1XNJ3"/>
<dbReference type="RefSeq" id="WP_006929420.1">
    <property type="nucleotide sequence ID" value="NZ_CM001402.1"/>
</dbReference>
<dbReference type="eggNOG" id="COG2091">
    <property type="taxonomic scope" value="Bacteria"/>
</dbReference>
<dbReference type="OrthoDB" id="9808281at2"/>
<sequence>MTEWIEWRQCPFRFKDANEIHVWLLPVEHSERFMPFLSADERHRAQKFRVPSARAQFVVSRAALRLLIAAYCQLDPAKIQFKLNSHGKPYLENHPIFFNVSHSYDWALIGLSPKFEIGIDIEKMRPDLNLPQLAGRFFSADEVEQLNSLPSHLYAEGFFNAWTRKEAYIKARGKGLAIPLSGFSVSLKPSEPAVLKSTEHDPQALQQWKLSEIPAPQGYKAALVVRSSRFNIKHWSGKELFKLKNNSYA</sequence>
<evidence type="ECO:0000313" key="7">
    <source>
        <dbReference type="Proteomes" id="UP000004671"/>
    </source>
</evidence>
<dbReference type="Gene3D" id="3.90.470.20">
    <property type="entry name" value="4'-phosphopantetheinyl transferase domain"/>
    <property type="match status" value="2"/>
</dbReference>
<dbReference type="Pfam" id="PF22624">
    <property type="entry name" value="AASDHPPT_N"/>
    <property type="match status" value="1"/>
</dbReference>
<dbReference type="InterPro" id="IPR008278">
    <property type="entry name" value="4-PPantetheinyl_Trfase_dom"/>
</dbReference>
<gene>
    <name evidence="5" type="ORF">Cabys_1382</name>
    <name evidence="6" type="ORF">Calab_2554</name>
</gene>
<dbReference type="EMBL" id="CP018099">
    <property type="protein sequence ID" value="APF18131.1"/>
    <property type="molecule type" value="Genomic_DNA"/>
</dbReference>
<evidence type="ECO:0000313" key="6">
    <source>
        <dbReference type="EMBL" id="EHO42164.1"/>
    </source>
</evidence>
<dbReference type="Pfam" id="PF01648">
    <property type="entry name" value="ACPS"/>
    <property type="match status" value="1"/>
</dbReference>
<protein>
    <submittedName>
        <fullName evidence="6">4'-phosphopantetheinyl transferase</fullName>
    </submittedName>
</protein>
<feature type="domain" description="4'-phosphopantetheinyl transferase N-terminal" evidence="4">
    <location>
        <begin position="32"/>
        <end position="109"/>
    </location>
</feature>
<dbReference type="GO" id="GO:0000287">
    <property type="term" value="F:magnesium ion binding"/>
    <property type="evidence" value="ECO:0007669"/>
    <property type="project" value="InterPro"/>
</dbReference>